<reference evidence="1" key="1">
    <citation type="submission" date="2021-06" db="EMBL/GenBank/DDBJ databases">
        <authorList>
            <person name="Kallberg Y."/>
            <person name="Tangrot J."/>
            <person name="Rosling A."/>
        </authorList>
    </citation>
    <scope>NUCLEOTIDE SEQUENCE</scope>
    <source>
        <strain evidence="1">CL356</strain>
    </source>
</reference>
<comment type="caution">
    <text evidence="1">The sequence shown here is derived from an EMBL/GenBank/DDBJ whole genome shotgun (WGS) entry which is preliminary data.</text>
</comment>
<accession>A0ACA9R0U1</accession>
<dbReference type="Proteomes" id="UP000789525">
    <property type="component" value="Unassembled WGS sequence"/>
</dbReference>
<name>A0ACA9R0U1_9GLOM</name>
<evidence type="ECO:0000313" key="2">
    <source>
        <dbReference type="Proteomes" id="UP000789525"/>
    </source>
</evidence>
<evidence type="ECO:0000313" key="1">
    <source>
        <dbReference type="EMBL" id="CAG8772145.1"/>
    </source>
</evidence>
<organism evidence="1 2">
    <name type="scientific">Acaulospora colombiana</name>
    <dbReference type="NCBI Taxonomy" id="27376"/>
    <lineage>
        <taxon>Eukaryota</taxon>
        <taxon>Fungi</taxon>
        <taxon>Fungi incertae sedis</taxon>
        <taxon>Mucoromycota</taxon>
        <taxon>Glomeromycotina</taxon>
        <taxon>Glomeromycetes</taxon>
        <taxon>Diversisporales</taxon>
        <taxon>Acaulosporaceae</taxon>
        <taxon>Acaulospora</taxon>
    </lineage>
</organism>
<dbReference type="EMBL" id="CAJVPT010065617">
    <property type="protein sequence ID" value="CAG8772145.1"/>
    <property type="molecule type" value="Genomic_DNA"/>
</dbReference>
<gene>
    <name evidence="1" type="ORF">ACOLOM_LOCUS13860</name>
</gene>
<keyword evidence="2" id="KW-1185">Reference proteome</keyword>
<protein>
    <submittedName>
        <fullName evidence="1">2817_t:CDS:1</fullName>
    </submittedName>
</protein>
<sequence>MTIPPFRLISRLVLNLRIISHRRPLVGGTTGTATFDPRRSSRPSRATELPTLHRVQTNISDIDLQFMNSRAYDKGSTIHNDTDDDQTWRL</sequence>
<proteinExistence type="predicted"/>
<feature type="non-terminal residue" evidence="1">
    <location>
        <position position="90"/>
    </location>
</feature>